<name>A0ABR0KP79_9EURO</name>
<sequence>MGSPSESAYLSVEVDTIEDDEEFMQDFLKPYLPYSLPLLRRCQFHAKQKQLTPDAEICLATCSINEKAIGAEAETAVSSSQENDLLDNPPWLAAHIDLSNSGQTQIWTFASWEHEFNKELDPATAVQESPQYLAYQRLFEALFRHIHKEHISKLGDQPPEQWQRLKAEGKLVSEPFSKSKVLFGTIAECLWPFLDALRTDRGDSAISRESRPYLKYIFSSREHEEVMSPPKGLRFAPVPEQYLQTIIDRTDIPRTVETIRQLPNIGLCDSNGRPIAWGLLSKDASLSSLHTEPEFRRQGLAETVARRLLIEQEKFYHDAENATSRPDDDAADAVVYGHADVSDSNVASRKVVEKVGGKVMWRTAWIEIDLGNV</sequence>
<dbReference type="PANTHER" id="PTHR20958">
    <property type="entry name" value="GLYCINE N-ACYLTRANSFERASE-LIKE PROTEIN"/>
    <property type="match status" value="1"/>
</dbReference>
<dbReference type="SUPFAM" id="SSF55729">
    <property type="entry name" value="Acyl-CoA N-acyltransferases (Nat)"/>
    <property type="match status" value="1"/>
</dbReference>
<dbReference type="InterPro" id="IPR016181">
    <property type="entry name" value="Acyl_CoA_acyltransferase"/>
</dbReference>
<dbReference type="EMBL" id="JAVRRG010000002">
    <property type="protein sequence ID" value="KAK5102357.1"/>
    <property type="molecule type" value="Genomic_DNA"/>
</dbReference>
<dbReference type="PANTHER" id="PTHR20958:SF6">
    <property type="entry name" value="GLYCINE N-ACYLTRANSFERASE-LIKE PROTEIN"/>
    <property type="match status" value="1"/>
</dbReference>
<evidence type="ECO:0000313" key="3">
    <source>
        <dbReference type="Proteomes" id="UP001345013"/>
    </source>
</evidence>
<feature type="domain" description="GCN5-related N-acetyltransferase Rv2170-like" evidence="1">
    <location>
        <begin position="265"/>
        <end position="308"/>
    </location>
</feature>
<evidence type="ECO:0000259" key="1">
    <source>
        <dbReference type="Pfam" id="PF08445"/>
    </source>
</evidence>
<dbReference type="Gene3D" id="3.40.630.30">
    <property type="match status" value="1"/>
</dbReference>
<proteinExistence type="predicted"/>
<accession>A0ABR0KP79</accession>
<reference evidence="2 3" key="1">
    <citation type="submission" date="2023-08" db="EMBL/GenBank/DDBJ databases">
        <title>Black Yeasts Isolated from many extreme environments.</title>
        <authorList>
            <person name="Coleine C."/>
            <person name="Stajich J.E."/>
            <person name="Selbmann L."/>
        </authorList>
    </citation>
    <scope>NUCLEOTIDE SEQUENCE [LARGE SCALE GENOMIC DNA]</scope>
    <source>
        <strain evidence="2 3">CCFEE 5885</strain>
    </source>
</reference>
<keyword evidence="3" id="KW-1185">Reference proteome</keyword>
<gene>
    <name evidence="2" type="ORF">LTR24_000267</name>
</gene>
<comment type="caution">
    <text evidence="2">The sequence shown here is derived from an EMBL/GenBank/DDBJ whole genome shotgun (WGS) entry which is preliminary data.</text>
</comment>
<dbReference type="InterPro" id="IPR013653">
    <property type="entry name" value="GCN5-like_dom"/>
</dbReference>
<dbReference type="InterPro" id="IPR053225">
    <property type="entry name" value="Acyl-CoA_N-acyltransferase"/>
</dbReference>
<protein>
    <recommendedName>
        <fullName evidence="1">GCN5-related N-acetyltransferase Rv2170-like domain-containing protein</fullName>
    </recommendedName>
</protein>
<evidence type="ECO:0000313" key="2">
    <source>
        <dbReference type="EMBL" id="KAK5102357.1"/>
    </source>
</evidence>
<dbReference type="Proteomes" id="UP001345013">
    <property type="component" value="Unassembled WGS sequence"/>
</dbReference>
<organism evidence="2 3">
    <name type="scientific">Lithohypha guttulata</name>
    <dbReference type="NCBI Taxonomy" id="1690604"/>
    <lineage>
        <taxon>Eukaryota</taxon>
        <taxon>Fungi</taxon>
        <taxon>Dikarya</taxon>
        <taxon>Ascomycota</taxon>
        <taxon>Pezizomycotina</taxon>
        <taxon>Eurotiomycetes</taxon>
        <taxon>Chaetothyriomycetidae</taxon>
        <taxon>Chaetothyriales</taxon>
        <taxon>Trichomeriaceae</taxon>
        <taxon>Lithohypha</taxon>
    </lineage>
</organism>
<dbReference type="Pfam" id="PF08445">
    <property type="entry name" value="FR47"/>
    <property type="match status" value="1"/>
</dbReference>